<keyword evidence="3" id="KW-1185">Reference proteome</keyword>
<evidence type="ECO:0000313" key="2">
    <source>
        <dbReference type="EMBL" id="KAJ1175678.1"/>
    </source>
</evidence>
<dbReference type="Proteomes" id="UP001066276">
    <property type="component" value="Chromosome 3_2"/>
</dbReference>
<accession>A0AAV7TGY4</accession>
<organism evidence="2 3">
    <name type="scientific">Pleurodeles waltl</name>
    <name type="common">Iberian ribbed newt</name>
    <dbReference type="NCBI Taxonomy" id="8319"/>
    <lineage>
        <taxon>Eukaryota</taxon>
        <taxon>Metazoa</taxon>
        <taxon>Chordata</taxon>
        <taxon>Craniata</taxon>
        <taxon>Vertebrata</taxon>
        <taxon>Euteleostomi</taxon>
        <taxon>Amphibia</taxon>
        <taxon>Batrachia</taxon>
        <taxon>Caudata</taxon>
        <taxon>Salamandroidea</taxon>
        <taxon>Salamandridae</taxon>
        <taxon>Pleurodelinae</taxon>
        <taxon>Pleurodeles</taxon>
    </lineage>
</organism>
<gene>
    <name evidence="2" type="ORF">NDU88_000965</name>
</gene>
<feature type="region of interest" description="Disordered" evidence="1">
    <location>
        <begin position="46"/>
        <end position="71"/>
    </location>
</feature>
<feature type="compositionally biased region" description="Polar residues" evidence="1">
    <location>
        <begin position="55"/>
        <end position="71"/>
    </location>
</feature>
<reference evidence="2" key="1">
    <citation type="journal article" date="2022" name="bioRxiv">
        <title>Sequencing and chromosome-scale assembly of the giantPleurodeles waltlgenome.</title>
        <authorList>
            <person name="Brown T."/>
            <person name="Elewa A."/>
            <person name="Iarovenko S."/>
            <person name="Subramanian E."/>
            <person name="Araus A.J."/>
            <person name="Petzold A."/>
            <person name="Susuki M."/>
            <person name="Suzuki K.-i.T."/>
            <person name="Hayashi T."/>
            <person name="Toyoda A."/>
            <person name="Oliveira C."/>
            <person name="Osipova E."/>
            <person name="Leigh N.D."/>
            <person name="Simon A."/>
            <person name="Yun M.H."/>
        </authorList>
    </citation>
    <scope>NUCLEOTIDE SEQUENCE</scope>
    <source>
        <strain evidence="2">20211129_DDA</strain>
        <tissue evidence="2">Liver</tissue>
    </source>
</reference>
<dbReference type="AlphaFoldDB" id="A0AAV7TGY4"/>
<evidence type="ECO:0000256" key="1">
    <source>
        <dbReference type="SAM" id="MobiDB-lite"/>
    </source>
</evidence>
<comment type="caution">
    <text evidence="2">The sequence shown here is derived from an EMBL/GenBank/DDBJ whole genome shotgun (WGS) entry which is preliminary data.</text>
</comment>
<name>A0AAV7TGY4_PLEWA</name>
<proteinExistence type="predicted"/>
<dbReference type="EMBL" id="JANPWB010000006">
    <property type="protein sequence ID" value="KAJ1175678.1"/>
    <property type="molecule type" value="Genomic_DNA"/>
</dbReference>
<sequence>MPLVVFRWDECEVRVGDCLREQMPGGAASGNTVYKVKLLYNGEEEALPHSEGSDSQKITKGTTQTPSQPSQILQARMRPWDVRRIPVKWARGFLDSAGLGLCVHQSATACPQLRAAIDAPLGFYVKTYVLLVRKPVPNTCPTHTSR</sequence>
<protein>
    <submittedName>
        <fullName evidence="2">Uncharacterized protein</fullName>
    </submittedName>
</protein>
<evidence type="ECO:0000313" key="3">
    <source>
        <dbReference type="Proteomes" id="UP001066276"/>
    </source>
</evidence>